<dbReference type="GO" id="GO:0032196">
    <property type="term" value="P:transposition"/>
    <property type="evidence" value="ECO:0007669"/>
    <property type="project" value="UniProtKB-KW"/>
</dbReference>
<name>A0A512E379_9PROT</name>
<reference evidence="5 6" key="1">
    <citation type="submission" date="2019-07" db="EMBL/GenBank/DDBJ databases">
        <title>Whole genome shotgun sequence of Skermanella aerolata NBRC 106429.</title>
        <authorList>
            <person name="Hosoyama A."/>
            <person name="Uohara A."/>
            <person name="Ohji S."/>
            <person name="Ichikawa N."/>
        </authorList>
    </citation>
    <scope>NUCLEOTIDE SEQUENCE [LARGE SCALE GENOMIC DNA]</scope>
    <source>
        <strain evidence="5 6">NBRC 106429</strain>
    </source>
</reference>
<dbReference type="AlphaFoldDB" id="A0A512E379"/>
<evidence type="ECO:0000313" key="6">
    <source>
        <dbReference type="Proteomes" id="UP000321523"/>
    </source>
</evidence>
<evidence type="ECO:0000259" key="4">
    <source>
        <dbReference type="Pfam" id="PF13610"/>
    </source>
</evidence>
<organism evidence="5 6">
    <name type="scientific">Skermanella aerolata</name>
    <dbReference type="NCBI Taxonomy" id="393310"/>
    <lineage>
        <taxon>Bacteria</taxon>
        <taxon>Pseudomonadati</taxon>
        <taxon>Pseudomonadota</taxon>
        <taxon>Alphaproteobacteria</taxon>
        <taxon>Rhodospirillales</taxon>
        <taxon>Azospirillaceae</taxon>
        <taxon>Skermanella</taxon>
    </lineage>
</organism>
<keyword evidence="1" id="KW-0815">Transposition</keyword>
<dbReference type="InterPro" id="IPR047930">
    <property type="entry name" value="Transpos_IS6"/>
</dbReference>
<dbReference type="GO" id="GO:0003677">
    <property type="term" value="F:DNA binding"/>
    <property type="evidence" value="ECO:0007669"/>
    <property type="project" value="UniProtKB-KW"/>
</dbReference>
<dbReference type="Proteomes" id="UP000321523">
    <property type="component" value="Unassembled WGS sequence"/>
</dbReference>
<evidence type="ECO:0000256" key="2">
    <source>
        <dbReference type="ARBA" id="ARBA00023125"/>
    </source>
</evidence>
<dbReference type="PANTHER" id="PTHR35528">
    <property type="entry name" value="BLL1675 PROTEIN"/>
    <property type="match status" value="1"/>
</dbReference>
<sequence length="162" mass="18797">MVAGWVAWVAWVGYEAGMTSSTKSLYAGHRFPPELISYTVWLYFRFPLSLRMVEEMLAFRGIEVSHETIRQWGLKLGQEFANIIRRRLPRPGDKWHMDEVVLKIAGRKHYLWRAVDQHGVVLDVLVQRRRERGLSGIPCLAERIDYQAVIAFANRSPKMTAI</sequence>
<keyword evidence="6" id="KW-1185">Reference proteome</keyword>
<feature type="domain" description="DDE" evidence="4">
    <location>
        <begin position="93"/>
        <end position="132"/>
    </location>
</feature>
<proteinExistence type="predicted"/>
<keyword evidence="2" id="KW-0238">DNA-binding</keyword>
<evidence type="ECO:0000256" key="3">
    <source>
        <dbReference type="ARBA" id="ARBA00023172"/>
    </source>
</evidence>
<evidence type="ECO:0000256" key="1">
    <source>
        <dbReference type="ARBA" id="ARBA00022578"/>
    </source>
</evidence>
<accession>A0A512E379</accession>
<gene>
    <name evidence="5" type="ORF">SAE02_73300</name>
</gene>
<dbReference type="NCBIfam" id="NF033587">
    <property type="entry name" value="transpos_IS6"/>
    <property type="match status" value="1"/>
</dbReference>
<evidence type="ECO:0000313" key="5">
    <source>
        <dbReference type="EMBL" id="GEO43182.1"/>
    </source>
</evidence>
<protein>
    <recommendedName>
        <fullName evidence="4">DDE domain-containing protein</fullName>
    </recommendedName>
</protein>
<dbReference type="PANTHER" id="PTHR35528:SF3">
    <property type="entry name" value="BLL1675 PROTEIN"/>
    <property type="match status" value="1"/>
</dbReference>
<dbReference type="InterPro" id="IPR052183">
    <property type="entry name" value="IS_Transposase"/>
</dbReference>
<dbReference type="GO" id="GO:0006310">
    <property type="term" value="P:DNA recombination"/>
    <property type="evidence" value="ECO:0007669"/>
    <property type="project" value="UniProtKB-KW"/>
</dbReference>
<comment type="caution">
    <text evidence="5">The sequence shown here is derived from an EMBL/GenBank/DDBJ whole genome shotgun (WGS) entry which is preliminary data.</text>
</comment>
<dbReference type="EMBL" id="BJYZ01000066">
    <property type="protein sequence ID" value="GEO43182.1"/>
    <property type="molecule type" value="Genomic_DNA"/>
</dbReference>
<keyword evidence="3" id="KW-0233">DNA recombination</keyword>
<dbReference type="InterPro" id="IPR032874">
    <property type="entry name" value="DDE_dom"/>
</dbReference>
<dbReference type="Pfam" id="PF13610">
    <property type="entry name" value="DDE_Tnp_IS240"/>
    <property type="match status" value="1"/>
</dbReference>